<proteinExistence type="predicted"/>
<evidence type="ECO:0000313" key="4">
    <source>
        <dbReference type="Proteomes" id="UP000198362"/>
    </source>
</evidence>
<feature type="transmembrane region" description="Helical" evidence="2">
    <location>
        <begin position="44"/>
        <end position="65"/>
    </location>
</feature>
<reference evidence="3 4" key="1">
    <citation type="submission" date="2017-06" db="EMBL/GenBank/DDBJ databases">
        <authorList>
            <person name="Kim H.J."/>
            <person name="Triplett B.A."/>
        </authorList>
    </citation>
    <scope>NUCLEOTIDE SEQUENCE [LARGE SCALE GENOMIC DNA]</scope>
    <source>
        <strain evidence="3 4">CGMCC 4.5593</strain>
    </source>
</reference>
<dbReference type="AlphaFoldDB" id="A0A239HWK1"/>
<keyword evidence="2" id="KW-1133">Transmembrane helix</keyword>
<dbReference type="Proteomes" id="UP000198362">
    <property type="component" value="Unassembled WGS sequence"/>
</dbReference>
<protein>
    <submittedName>
        <fullName evidence="3">Uncharacterized protein</fullName>
    </submittedName>
</protein>
<sequence>MREPPPDRLDRAFGELTESVDPWLRPPGVEAVRETVHRRRQRRVGGVAAAVLAVAGVITLVRLPLMEQPAHNMAEPPATVGSATQPSVLLPPFAPPTSAPTSPATSPPATTVPPGDSGPGSNTPSTEPDGVALPPPPECVSKVTAAATGSQLVISAGPVCPTAEIAVSWVTYETQRDGTQTLFATEKHTLTAREPKVTTTLRESSICVGPWYALRADPPIPVIIAAGDVAPFPSDSVLASEDGEICLR</sequence>
<keyword evidence="2" id="KW-0812">Transmembrane</keyword>
<keyword evidence="4" id="KW-1185">Reference proteome</keyword>
<gene>
    <name evidence="3" type="ORF">SAMN05421812_10225</name>
</gene>
<name>A0A239HWK1_9ACTN</name>
<evidence type="ECO:0000256" key="2">
    <source>
        <dbReference type="SAM" id="Phobius"/>
    </source>
</evidence>
<dbReference type="OrthoDB" id="3395964at2"/>
<keyword evidence="2" id="KW-0472">Membrane</keyword>
<organism evidence="3 4">
    <name type="scientific">Asanoa hainanensis</name>
    <dbReference type="NCBI Taxonomy" id="560556"/>
    <lineage>
        <taxon>Bacteria</taxon>
        <taxon>Bacillati</taxon>
        <taxon>Actinomycetota</taxon>
        <taxon>Actinomycetes</taxon>
        <taxon>Micromonosporales</taxon>
        <taxon>Micromonosporaceae</taxon>
        <taxon>Asanoa</taxon>
    </lineage>
</organism>
<feature type="compositionally biased region" description="Low complexity" evidence="1">
    <location>
        <begin position="99"/>
        <end position="114"/>
    </location>
</feature>
<feature type="region of interest" description="Disordered" evidence="1">
    <location>
        <begin position="74"/>
        <end position="137"/>
    </location>
</feature>
<dbReference type="RefSeq" id="WP_089244792.1">
    <property type="nucleotide sequence ID" value="NZ_FZPH01000002.1"/>
</dbReference>
<dbReference type="EMBL" id="FZPH01000002">
    <property type="protein sequence ID" value="SNS84584.1"/>
    <property type="molecule type" value="Genomic_DNA"/>
</dbReference>
<accession>A0A239HWK1</accession>
<evidence type="ECO:0000313" key="3">
    <source>
        <dbReference type="EMBL" id="SNS84584.1"/>
    </source>
</evidence>
<evidence type="ECO:0000256" key="1">
    <source>
        <dbReference type="SAM" id="MobiDB-lite"/>
    </source>
</evidence>